<proteinExistence type="predicted"/>
<organism evidence="5 6">
    <name type="scientific">Paenibacillus paeoniae</name>
    <dbReference type="NCBI Taxonomy" id="2292705"/>
    <lineage>
        <taxon>Bacteria</taxon>
        <taxon>Bacillati</taxon>
        <taxon>Bacillota</taxon>
        <taxon>Bacilli</taxon>
        <taxon>Bacillales</taxon>
        <taxon>Paenibacillaceae</taxon>
        <taxon>Paenibacillus</taxon>
    </lineage>
</organism>
<dbReference type="RefSeq" id="WP_116046779.1">
    <property type="nucleotide sequence ID" value="NZ_QUBQ01000002.1"/>
</dbReference>
<evidence type="ECO:0000313" key="5">
    <source>
        <dbReference type="EMBL" id="REK74999.1"/>
    </source>
</evidence>
<dbReference type="EMBL" id="QUBQ01000002">
    <property type="protein sequence ID" value="REK74999.1"/>
    <property type="molecule type" value="Genomic_DNA"/>
</dbReference>
<dbReference type="SUPFAM" id="SSF46689">
    <property type="entry name" value="Homeodomain-like"/>
    <property type="match status" value="2"/>
</dbReference>
<protein>
    <submittedName>
        <fullName evidence="5">AraC family transcriptional regulator</fullName>
    </submittedName>
</protein>
<dbReference type="InterPro" id="IPR009057">
    <property type="entry name" value="Homeodomain-like_sf"/>
</dbReference>
<keyword evidence="3" id="KW-0804">Transcription</keyword>
<dbReference type="InterPro" id="IPR011256">
    <property type="entry name" value="Reg_factor_effector_dom_sf"/>
</dbReference>
<dbReference type="SMART" id="SM00342">
    <property type="entry name" value="HTH_ARAC"/>
    <property type="match status" value="1"/>
</dbReference>
<name>A0A371PGA7_9BACL</name>
<dbReference type="InterPro" id="IPR010499">
    <property type="entry name" value="AraC_E-bd"/>
</dbReference>
<dbReference type="InterPro" id="IPR020449">
    <property type="entry name" value="Tscrpt_reg_AraC-type_HTH"/>
</dbReference>
<dbReference type="InterPro" id="IPR050959">
    <property type="entry name" value="MarA-like"/>
</dbReference>
<dbReference type="PANTHER" id="PTHR47504:SF5">
    <property type="entry name" value="RIGHT ORIGIN-BINDING PROTEIN"/>
    <property type="match status" value="1"/>
</dbReference>
<evidence type="ECO:0000259" key="4">
    <source>
        <dbReference type="PROSITE" id="PS01124"/>
    </source>
</evidence>
<dbReference type="PRINTS" id="PR00032">
    <property type="entry name" value="HTHARAC"/>
</dbReference>
<dbReference type="Gene3D" id="1.10.10.60">
    <property type="entry name" value="Homeodomain-like"/>
    <property type="match status" value="2"/>
</dbReference>
<dbReference type="InterPro" id="IPR018062">
    <property type="entry name" value="HTH_AraC-typ_CS"/>
</dbReference>
<sequence length="283" mass="32315">MDWVERMNQAIAYIEDHIMDEIDYGEAAKVANCSTYHFQRMFPYMTDVSLSEYIRRRRLTLAAFDLQNGNEKVIDIALKYGYESPEAFARAFQQLHGTTPTKARNVGIKLKAYPLISFQMTIKGVQEMDYRVEELGRFSIVGKQTMVSTEQAYNTIPGLWAVAREEGLFDDLWQIRDSEHPIGGILGVCADGAWGQNDEFLYILSIASQHEPPAGMVKRDFAASTWVVFEAEGPPDHLPDLWRRLYTEWLPVAAFELGNLPAIEVYLPPEANKNELWVPVSRK</sequence>
<dbReference type="PROSITE" id="PS00041">
    <property type="entry name" value="HTH_ARAC_FAMILY_1"/>
    <property type="match status" value="1"/>
</dbReference>
<accession>A0A371PGA7</accession>
<dbReference type="Pfam" id="PF12833">
    <property type="entry name" value="HTH_18"/>
    <property type="match status" value="1"/>
</dbReference>
<dbReference type="SUPFAM" id="SSF55136">
    <property type="entry name" value="Probable bacterial effector-binding domain"/>
    <property type="match status" value="1"/>
</dbReference>
<evidence type="ECO:0000256" key="1">
    <source>
        <dbReference type="ARBA" id="ARBA00023015"/>
    </source>
</evidence>
<dbReference type="InterPro" id="IPR029442">
    <property type="entry name" value="GyrI-like"/>
</dbReference>
<dbReference type="PROSITE" id="PS01124">
    <property type="entry name" value="HTH_ARAC_FAMILY_2"/>
    <property type="match status" value="1"/>
</dbReference>
<evidence type="ECO:0000256" key="3">
    <source>
        <dbReference type="ARBA" id="ARBA00023163"/>
    </source>
</evidence>
<feature type="domain" description="HTH araC/xylS-type" evidence="4">
    <location>
        <begin position="8"/>
        <end position="106"/>
    </location>
</feature>
<comment type="caution">
    <text evidence="5">The sequence shown here is derived from an EMBL/GenBank/DDBJ whole genome shotgun (WGS) entry which is preliminary data.</text>
</comment>
<evidence type="ECO:0000256" key="2">
    <source>
        <dbReference type="ARBA" id="ARBA00023125"/>
    </source>
</evidence>
<dbReference type="AlphaFoldDB" id="A0A371PGA7"/>
<dbReference type="SMART" id="SM00871">
    <property type="entry name" value="AraC_E_bind"/>
    <property type="match status" value="1"/>
</dbReference>
<dbReference type="GO" id="GO:0043565">
    <property type="term" value="F:sequence-specific DNA binding"/>
    <property type="evidence" value="ECO:0007669"/>
    <property type="project" value="InterPro"/>
</dbReference>
<keyword evidence="6" id="KW-1185">Reference proteome</keyword>
<keyword evidence="1" id="KW-0805">Transcription regulation</keyword>
<keyword evidence="2" id="KW-0238">DNA-binding</keyword>
<dbReference type="Proteomes" id="UP000261905">
    <property type="component" value="Unassembled WGS sequence"/>
</dbReference>
<gene>
    <name evidence="5" type="ORF">DX130_15285</name>
</gene>
<dbReference type="Gene3D" id="3.20.80.10">
    <property type="entry name" value="Regulatory factor, effector binding domain"/>
    <property type="match status" value="1"/>
</dbReference>
<evidence type="ECO:0000313" key="6">
    <source>
        <dbReference type="Proteomes" id="UP000261905"/>
    </source>
</evidence>
<dbReference type="OrthoDB" id="9801123at2"/>
<reference evidence="5 6" key="1">
    <citation type="submission" date="2018-08" db="EMBL/GenBank/DDBJ databases">
        <title>Paenibacillus sp. M4BSY-1, whole genome shotgun sequence.</title>
        <authorList>
            <person name="Tuo L."/>
        </authorList>
    </citation>
    <scope>NUCLEOTIDE SEQUENCE [LARGE SCALE GENOMIC DNA]</scope>
    <source>
        <strain evidence="5 6">M4BSY-1</strain>
    </source>
</reference>
<dbReference type="Pfam" id="PF06445">
    <property type="entry name" value="GyrI-like"/>
    <property type="match status" value="1"/>
</dbReference>
<dbReference type="InterPro" id="IPR018060">
    <property type="entry name" value="HTH_AraC"/>
</dbReference>
<dbReference type="PANTHER" id="PTHR47504">
    <property type="entry name" value="RIGHT ORIGIN-BINDING PROTEIN"/>
    <property type="match status" value="1"/>
</dbReference>
<dbReference type="GO" id="GO:0003700">
    <property type="term" value="F:DNA-binding transcription factor activity"/>
    <property type="evidence" value="ECO:0007669"/>
    <property type="project" value="InterPro"/>
</dbReference>